<dbReference type="InterPro" id="IPR025948">
    <property type="entry name" value="HTH-like_dom"/>
</dbReference>
<dbReference type="Pfam" id="PF13276">
    <property type="entry name" value="HTH_21"/>
    <property type="match status" value="1"/>
</dbReference>
<sequence>MRTRVIYPVEIKEEAIKMKLAGKATKEIMDALNIKHPTQVKIWWRWYRNGETHRFHQGVGKQYKHQKGLVELPEIEQLKIALRQKEVELENLKKVQSVGKEVSTSYFVSLVENLKGTYLVKEICQALQVPISTYYRWKKKDFTRTTVENKVGKLCKTYSYTYGYRKIAALMKQEENIGINQVQRIMQKHSWQCQVKVKKKNRPGSAYYQTGNHLKRCFKATRPLEKLTTDITYLYFGNCRLYLSSIMDLYNGEIIAYSIGEKQDTALVLDTLNQLDLPKGSLLHSDQGSVYTSYEYYQCCQKKNVIRSMSRKGTPADNAPIECFHSSLKCETFYLNKAYKYAKSIVIQIVKDYIKYYNEKRIQQKLGYQSPVNFRKQAA</sequence>
<dbReference type="PANTHER" id="PTHR46889">
    <property type="entry name" value="TRANSPOSASE INSF FOR INSERTION SEQUENCE IS3B-RELATED"/>
    <property type="match status" value="1"/>
</dbReference>
<dbReference type="Pfam" id="PF00665">
    <property type="entry name" value="rve"/>
    <property type="match status" value="1"/>
</dbReference>
<dbReference type="Proteomes" id="UP000561617">
    <property type="component" value="Unassembled WGS sequence"/>
</dbReference>
<dbReference type="GO" id="GO:0015074">
    <property type="term" value="P:DNA integration"/>
    <property type="evidence" value="ECO:0007669"/>
    <property type="project" value="InterPro"/>
</dbReference>
<evidence type="ECO:0000256" key="1">
    <source>
        <dbReference type="ARBA" id="ARBA00002286"/>
    </source>
</evidence>
<dbReference type="PANTHER" id="PTHR46889:SF4">
    <property type="entry name" value="TRANSPOSASE INSO FOR INSERTION SEQUENCE ELEMENT IS911B-RELATED"/>
    <property type="match status" value="1"/>
</dbReference>
<reference evidence="3 4" key="1">
    <citation type="submission" date="2020-03" db="EMBL/GenBank/DDBJ databases">
        <title>Soil Listeria distribution.</title>
        <authorList>
            <person name="Liao J."/>
            <person name="Wiedmann M."/>
        </authorList>
    </citation>
    <scope>NUCLEOTIDE SEQUENCE [LARGE SCALE GENOMIC DNA]</scope>
    <source>
        <strain evidence="3 4">FSL L7-1554</strain>
    </source>
</reference>
<name>A0A7X0X4Q8_9LIST</name>
<gene>
    <name evidence="3" type="ORF">HCJ38_01070</name>
</gene>
<comment type="caution">
    <text evidence="3">The sequence shown here is derived from an EMBL/GenBank/DDBJ whole genome shotgun (WGS) entry which is preliminary data.</text>
</comment>
<feature type="domain" description="Integrase catalytic" evidence="2">
    <location>
        <begin position="219"/>
        <end position="379"/>
    </location>
</feature>
<dbReference type="SUPFAM" id="SSF46689">
    <property type="entry name" value="Homeodomain-like"/>
    <property type="match status" value="1"/>
</dbReference>
<comment type="function">
    <text evidence="1">Involved in the transposition of the insertion sequence.</text>
</comment>
<dbReference type="PROSITE" id="PS50994">
    <property type="entry name" value="INTEGRASE"/>
    <property type="match status" value="1"/>
</dbReference>
<dbReference type="InterPro" id="IPR050900">
    <property type="entry name" value="Transposase_IS3/IS150/IS904"/>
</dbReference>
<dbReference type="InterPro" id="IPR048020">
    <property type="entry name" value="Transpos_IS3"/>
</dbReference>
<dbReference type="NCBIfam" id="NF033516">
    <property type="entry name" value="transpos_IS3"/>
    <property type="match status" value="1"/>
</dbReference>
<organism evidence="3 4">
    <name type="scientific">Listeria immobilis</name>
    <dbReference type="NCBI Taxonomy" id="2713502"/>
    <lineage>
        <taxon>Bacteria</taxon>
        <taxon>Bacillati</taxon>
        <taxon>Bacillota</taxon>
        <taxon>Bacilli</taxon>
        <taxon>Bacillales</taxon>
        <taxon>Listeriaceae</taxon>
        <taxon>Listeria</taxon>
    </lineage>
</organism>
<dbReference type="InterPro" id="IPR001584">
    <property type="entry name" value="Integrase_cat-core"/>
</dbReference>
<dbReference type="InterPro" id="IPR009057">
    <property type="entry name" value="Homeodomain-like_sf"/>
</dbReference>
<dbReference type="AlphaFoldDB" id="A0A7X0X4Q8"/>
<evidence type="ECO:0000313" key="4">
    <source>
        <dbReference type="Proteomes" id="UP000561617"/>
    </source>
</evidence>
<proteinExistence type="predicted"/>
<dbReference type="Gene3D" id="3.30.420.10">
    <property type="entry name" value="Ribonuclease H-like superfamily/Ribonuclease H"/>
    <property type="match status" value="1"/>
</dbReference>
<protein>
    <submittedName>
        <fullName evidence="3">IS3 family transposase</fullName>
    </submittedName>
</protein>
<evidence type="ECO:0000259" key="2">
    <source>
        <dbReference type="PROSITE" id="PS50994"/>
    </source>
</evidence>
<evidence type="ECO:0000313" key="3">
    <source>
        <dbReference type="EMBL" id="MBC1487617.1"/>
    </source>
</evidence>
<dbReference type="InterPro" id="IPR036397">
    <property type="entry name" value="RNaseH_sf"/>
</dbReference>
<dbReference type="SUPFAM" id="SSF53098">
    <property type="entry name" value="Ribonuclease H-like"/>
    <property type="match status" value="1"/>
</dbReference>
<dbReference type="Pfam" id="PF13333">
    <property type="entry name" value="rve_2"/>
    <property type="match status" value="1"/>
</dbReference>
<dbReference type="EMBL" id="JAASTW010000001">
    <property type="protein sequence ID" value="MBC1487617.1"/>
    <property type="molecule type" value="Genomic_DNA"/>
</dbReference>
<dbReference type="GO" id="GO:0003676">
    <property type="term" value="F:nucleic acid binding"/>
    <property type="evidence" value="ECO:0007669"/>
    <property type="project" value="InterPro"/>
</dbReference>
<dbReference type="RefSeq" id="WP_185380452.1">
    <property type="nucleotide sequence ID" value="NZ_JAASTW010000001.1"/>
</dbReference>
<accession>A0A7X0X4Q8</accession>
<dbReference type="InterPro" id="IPR012337">
    <property type="entry name" value="RNaseH-like_sf"/>
</dbReference>